<dbReference type="AlphaFoldDB" id="A0A1F7RMX0"/>
<organism evidence="1 2">
    <name type="scientific">Candidatus Schekmanbacteria bacterium RBG_16_38_10</name>
    <dbReference type="NCBI Taxonomy" id="1817879"/>
    <lineage>
        <taxon>Bacteria</taxon>
        <taxon>Candidatus Schekmaniibacteriota</taxon>
    </lineage>
</organism>
<gene>
    <name evidence="1" type="ORF">A2W05_02295</name>
</gene>
<sequence length="107" mass="12676">MTEVEKFLDDIRSAALKKIIYTQHALDEMNTVEEMISKNEIKQVIFKGEIVEDYPEDKRGHSCLMFGISDKNRPVHVVCSPKKEHLWIITTYIPSKDKWKYDFKTRK</sequence>
<evidence type="ECO:0000313" key="2">
    <source>
        <dbReference type="Proteomes" id="UP000178797"/>
    </source>
</evidence>
<evidence type="ECO:0000313" key="1">
    <source>
        <dbReference type="EMBL" id="OGL42863.1"/>
    </source>
</evidence>
<dbReference type="EMBL" id="MGDE01000252">
    <property type="protein sequence ID" value="OGL42863.1"/>
    <property type="molecule type" value="Genomic_DNA"/>
</dbReference>
<dbReference type="Proteomes" id="UP000178797">
    <property type="component" value="Unassembled WGS sequence"/>
</dbReference>
<evidence type="ECO:0008006" key="3">
    <source>
        <dbReference type="Google" id="ProtNLM"/>
    </source>
</evidence>
<protein>
    <recommendedName>
        <fullName evidence="3">DUF4258 domain-containing protein</fullName>
    </recommendedName>
</protein>
<proteinExistence type="predicted"/>
<name>A0A1F7RMX0_9BACT</name>
<reference evidence="1 2" key="1">
    <citation type="journal article" date="2016" name="Nat. Commun.">
        <title>Thousands of microbial genomes shed light on interconnected biogeochemical processes in an aquifer system.</title>
        <authorList>
            <person name="Anantharaman K."/>
            <person name="Brown C.T."/>
            <person name="Hug L.A."/>
            <person name="Sharon I."/>
            <person name="Castelle C.J."/>
            <person name="Probst A.J."/>
            <person name="Thomas B.C."/>
            <person name="Singh A."/>
            <person name="Wilkins M.J."/>
            <person name="Karaoz U."/>
            <person name="Brodie E.L."/>
            <person name="Williams K.H."/>
            <person name="Hubbard S.S."/>
            <person name="Banfield J.F."/>
        </authorList>
    </citation>
    <scope>NUCLEOTIDE SEQUENCE [LARGE SCALE GENOMIC DNA]</scope>
</reference>
<dbReference type="InterPro" id="IPR025354">
    <property type="entry name" value="DUF4258"/>
</dbReference>
<comment type="caution">
    <text evidence="1">The sequence shown here is derived from an EMBL/GenBank/DDBJ whole genome shotgun (WGS) entry which is preliminary data.</text>
</comment>
<dbReference type="Pfam" id="PF14076">
    <property type="entry name" value="DUF4258"/>
    <property type="match status" value="1"/>
</dbReference>
<accession>A0A1F7RMX0</accession>